<dbReference type="FunFam" id="1.20.1440.90:FF:000001">
    <property type="entry name" value="Phosphoenolpyruvate carboxylase 1"/>
    <property type="match status" value="1"/>
</dbReference>
<evidence type="ECO:0000256" key="5">
    <source>
        <dbReference type="ARBA" id="ARBA00012305"/>
    </source>
</evidence>
<dbReference type="GO" id="GO:0015977">
    <property type="term" value="P:carbon fixation"/>
    <property type="evidence" value="ECO:0007669"/>
    <property type="project" value="UniProtKB-KW"/>
</dbReference>
<comment type="subunit">
    <text evidence="4">Homotetramer.</text>
</comment>
<evidence type="ECO:0000256" key="4">
    <source>
        <dbReference type="ARBA" id="ARBA00011881"/>
    </source>
</evidence>
<feature type="compositionally biased region" description="Basic and acidic residues" evidence="11">
    <location>
        <begin position="86"/>
        <end position="99"/>
    </location>
</feature>
<evidence type="ECO:0000313" key="14">
    <source>
        <dbReference type="Proteomes" id="UP001634393"/>
    </source>
</evidence>
<keyword evidence="8" id="KW-0460">Magnesium</keyword>
<evidence type="ECO:0000313" key="13">
    <source>
        <dbReference type="EMBL" id="KAL3824033.1"/>
    </source>
</evidence>
<feature type="compositionally biased region" description="Polar residues" evidence="11">
    <location>
        <begin position="60"/>
        <end position="79"/>
    </location>
</feature>
<evidence type="ECO:0000256" key="6">
    <source>
        <dbReference type="ARBA" id="ARBA00022419"/>
    </source>
</evidence>
<keyword evidence="12" id="KW-0472">Membrane</keyword>
<evidence type="ECO:0000256" key="2">
    <source>
        <dbReference type="ARBA" id="ARBA00004496"/>
    </source>
</evidence>
<evidence type="ECO:0000256" key="8">
    <source>
        <dbReference type="ARBA" id="ARBA00022842"/>
    </source>
</evidence>
<dbReference type="SUPFAM" id="SSF51621">
    <property type="entry name" value="Phosphoenolpyruvate/pyruvate domain"/>
    <property type="match status" value="1"/>
</dbReference>
<dbReference type="Gene3D" id="1.20.1440.90">
    <property type="entry name" value="Phosphoenolpyruvate/pyruvate domain"/>
    <property type="match status" value="2"/>
</dbReference>
<keyword evidence="10" id="KW-0120">Carbon dioxide fixation</keyword>
<dbReference type="Proteomes" id="UP001634393">
    <property type="component" value="Unassembled WGS sequence"/>
</dbReference>
<evidence type="ECO:0000256" key="1">
    <source>
        <dbReference type="ARBA" id="ARBA00001946"/>
    </source>
</evidence>
<keyword evidence="9" id="KW-0456">Lyase</keyword>
<evidence type="ECO:0000256" key="3">
    <source>
        <dbReference type="ARBA" id="ARBA00008346"/>
    </source>
</evidence>
<comment type="caution">
    <text evidence="13">The sequence shown here is derived from an EMBL/GenBank/DDBJ whole genome shotgun (WGS) entry which is preliminary data.</text>
</comment>
<reference evidence="13 14" key="1">
    <citation type="submission" date="2024-12" db="EMBL/GenBank/DDBJ databases">
        <title>The unique morphological basis and parallel evolutionary history of personate flowers in Penstemon.</title>
        <authorList>
            <person name="Depatie T.H."/>
            <person name="Wessinger C.A."/>
        </authorList>
    </citation>
    <scope>NUCLEOTIDE SEQUENCE [LARGE SCALE GENOMIC DNA]</scope>
    <source>
        <strain evidence="13">WTNN_2</strain>
        <tissue evidence="13">Leaf</tissue>
    </source>
</reference>
<keyword evidence="12" id="KW-1133">Transmembrane helix</keyword>
<comment type="similarity">
    <text evidence="3">Belongs to the PEPCase type 1 family.</text>
</comment>
<comment type="subcellular location">
    <subcellularLocation>
        <location evidence="2">Cytoplasm</location>
    </subcellularLocation>
</comment>
<dbReference type="AlphaFoldDB" id="A0ABD3SHR0"/>
<protein>
    <recommendedName>
        <fullName evidence="6">Phosphoenolpyruvate carboxylase</fullName>
        <ecNumber evidence="5">4.1.1.31</ecNumber>
    </recommendedName>
</protein>
<dbReference type="EC" id="4.1.1.31" evidence="5"/>
<name>A0ABD3SHR0_9LAMI</name>
<evidence type="ECO:0000256" key="11">
    <source>
        <dbReference type="SAM" id="MobiDB-lite"/>
    </source>
</evidence>
<dbReference type="InterPro" id="IPR021135">
    <property type="entry name" value="PEP_COase"/>
</dbReference>
<accession>A0ABD3SHR0</accession>
<feature type="compositionally biased region" description="Polar residues" evidence="11">
    <location>
        <begin position="112"/>
        <end position="136"/>
    </location>
</feature>
<evidence type="ECO:0000256" key="9">
    <source>
        <dbReference type="ARBA" id="ARBA00023239"/>
    </source>
</evidence>
<feature type="region of interest" description="Disordered" evidence="11">
    <location>
        <begin position="51"/>
        <end position="136"/>
    </location>
</feature>
<keyword evidence="12" id="KW-0812">Transmembrane</keyword>
<organism evidence="13 14">
    <name type="scientific">Penstemon smallii</name>
    <dbReference type="NCBI Taxonomy" id="265156"/>
    <lineage>
        <taxon>Eukaryota</taxon>
        <taxon>Viridiplantae</taxon>
        <taxon>Streptophyta</taxon>
        <taxon>Embryophyta</taxon>
        <taxon>Tracheophyta</taxon>
        <taxon>Spermatophyta</taxon>
        <taxon>Magnoliopsida</taxon>
        <taxon>eudicotyledons</taxon>
        <taxon>Gunneridae</taxon>
        <taxon>Pentapetalae</taxon>
        <taxon>asterids</taxon>
        <taxon>lamiids</taxon>
        <taxon>Lamiales</taxon>
        <taxon>Plantaginaceae</taxon>
        <taxon>Cheloneae</taxon>
        <taxon>Penstemon</taxon>
    </lineage>
</organism>
<gene>
    <name evidence="13" type="ORF">ACJIZ3_020062</name>
</gene>
<keyword evidence="14" id="KW-1185">Reference proteome</keyword>
<feature type="transmembrane region" description="Helical" evidence="12">
    <location>
        <begin position="473"/>
        <end position="498"/>
    </location>
</feature>
<comment type="cofactor">
    <cofactor evidence="1">
        <name>Mg(2+)</name>
        <dbReference type="ChEBI" id="CHEBI:18420"/>
    </cofactor>
</comment>
<dbReference type="Pfam" id="PF00311">
    <property type="entry name" value="PEPcase"/>
    <property type="match status" value="1"/>
</dbReference>
<dbReference type="GO" id="GO:0008964">
    <property type="term" value="F:phosphoenolpyruvate carboxylase activity"/>
    <property type="evidence" value="ECO:0007669"/>
    <property type="project" value="UniProtKB-EC"/>
</dbReference>
<evidence type="ECO:0000256" key="12">
    <source>
        <dbReference type="SAM" id="Phobius"/>
    </source>
</evidence>
<sequence length="558" mass="63966">MKVTRDVSLLSRWMAIDLYIREVDHLRFELSMNRCNEKLSKLAHEILEKENLSEDRKDSWNQFKNNSQNASSLPTQLPTGASLPRYAERDNVESHHPRLDVPGTEFMPLNRQDGQASSKTHGNESVGNSRNAQPQAMSRNLSFGSIGTSQLLAQRKLTESQLGKGSFEKLLEPSSSNRPGMAPYRVVLGDVKEKLSKTRRRLELLLEDLHCEYDCCDYYETSKQFLEPLLICYDSLQSCGSGILADGRLADLIRRVSTFGMMLMKLDLRQESGRHAETLDAITKYLDMGTYSEWDESKKLEFFTRELKGKRPLVPPFIEVIALFNNIALLVPNDLNYYVLLAPFMGPKYSSSDFEEVDLLVKFRISSMSSSSSFSTTAKMVKRITSILYIDSPRCGGHFGTNLVQFGGELKILHFQSSRNNGGYGKGLKVKTSLYHSFQWPKKGRGRSFQSGDSSTDHVVYICSPFFFFSFRFLLLFFFFFSFSSFIFFFILSFFFLITNILLHNSNTFIYFVLQTYSNIFDKNLNIVTKMMYIDTLLIRNVKILSLLIFSDVPKNEN</sequence>
<dbReference type="PANTHER" id="PTHR30523">
    <property type="entry name" value="PHOSPHOENOLPYRUVATE CARBOXYLASE"/>
    <property type="match status" value="1"/>
</dbReference>
<dbReference type="InterPro" id="IPR015813">
    <property type="entry name" value="Pyrv/PenolPyrv_kinase-like_dom"/>
</dbReference>
<keyword evidence="7" id="KW-0963">Cytoplasm</keyword>
<proteinExistence type="inferred from homology"/>
<dbReference type="PANTHER" id="PTHR30523:SF6">
    <property type="entry name" value="PHOSPHOENOLPYRUVATE CARBOXYLASE"/>
    <property type="match status" value="1"/>
</dbReference>
<dbReference type="GO" id="GO:0005737">
    <property type="term" value="C:cytoplasm"/>
    <property type="evidence" value="ECO:0007669"/>
    <property type="project" value="UniProtKB-SubCell"/>
</dbReference>
<evidence type="ECO:0000256" key="10">
    <source>
        <dbReference type="ARBA" id="ARBA00023300"/>
    </source>
</evidence>
<evidence type="ECO:0000256" key="7">
    <source>
        <dbReference type="ARBA" id="ARBA00022490"/>
    </source>
</evidence>
<dbReference type="EMBL" id="JBJXBP010000006">
    <property type="protein sequence ID" value="KAL3824033.1"/>
    <property type="molecule type" value="Genomic_DNA"/>
</dbReference>